<keyword evidence="2" id="KW-1185">Reference proteome</keyword>
<comment type="caution">
    <text evidence="1">The sequence shown here is derived from an EMBL/GenBank/DDBJ whole genome shotgun (WGS) entry which is preliminary data.</text>
</comment>
<sequence length="23" mass="2904">MYGYLMPWKGLLIFQLLYKLLLW</sequence>
<gene>
    <name evidence="1" type="ORF">Goari_023104</name>
</gene>
<name>A0A7J8X1Y8_GOSAI</name>
<evidence type="ECO:0000313" key="1">
    <source>
        <dbReference type="EMBL" id="MBA0681287.1"/>
    </source>
</evidence>
<protein>
    <submittedName>
        <fullName evidence="1">Uncharacterized protein</fullName>
    </submittedName>
</protein>
<dbReference type="AlphaFoldDB" id="A0A7J8X1Y8"/>
<proteinExistence type="predicted"/>
<reference evidence="1 2" key="1">
    <citation type="journal article" date="2019" name="Genome Biol. Evol.">
        <title>Insights into the evolution of the New World diploid cottons (Gossypium, subgenus Houzingenia) based on genome sequencing.</title>
        <authorList>
            <person name="Grover C.E."/>
            <person name="Arick M.A. 2nd"/>
            <person name="Thrash A."/>
            <person name="Conover J.L."/>
            <person name="Sanders W.S."/>
            <person name="Peterson D.G."/>
            <person name="Frelichowski J.E."/>
            <person name="Scheffler J.A."/>
            <person name="Scheffler B.E."/>
            <person name="Wendel J.F."/>
        </authorList>
    </citation>
    <scope>NUCLEOTIDE SEQUENCE [LARGE SCALE GENOMIC DNA]</scope>
    <source>
        <strain evidence="1">185</strain>
        <tissue evidence="1">Leaf</tissue>
    </source>
</reference>
<evidence type="ECO:0000313" key="2">
    <source>
        <dbReference type="Proteomes" id="UP000593577"/>
    </source>
</evidence>
<organism evidence="1 2">
    <name type="scientific">Gossypium aridum</name>
    <name type="common">American cotton</name>
    <name type="synonym">Erioxylum aridum</name>
    <dbReference type="NCBI Taxonomy" id="34290"/>
    <lineage>
        <taxon>Eukaryota</taxon>
        <taxon>Viridiplantae</taxon>
        <taxon>Streptophyta</taxon>
        <taxon>Embryophyta</taxon>
        <taxon>Tracheophyta</taxon>
        <taxon>Spermatophyta</taxon>
        <taxon>Magnoliopsida</taxon>
        <taxon>eudicotyledons</taxon>
        <taxon>Gunneridae</taxon>
        <taxon>Pentapetalae</taxon>
        <taxon>rosids</taxon>
        <taxon>malvids</taxon>
        <taxon>Malvales</taxon>
        <taxon>Malvaceae</taxon>
        <taxon>Malvoideae</taxon>
        <taxon>Gossypium</taxon>
    </lineage>
</organism>
<accession>A0A7J8X1Y8</accession>
<dbReference type="EMBL" id="JABFAA010000005">
    <property type="protein sequence ID" value="MBA0681287.1"/>
    <property type="molecule type" value="Genomic_DNA"/>
</dbReference>
<dbReference type="Proteomes" id="UP000593577">
    <property type="component" value="Unassembled WGS sequence"/>
</dbReference>